<keyword evidence="3" id="KW-0975">Bacterial flagellum</keyword>
<evidence type="ECO:0000256" key="2">
    <source>
        <dbReference type="ARBA" id="ARBA00022741"/>
    </source>
</evidence>
<dbReference type="EMBL" id="NRRY01000016">
    <property type="protein sequence ID" value="MBK1619018.1"/>
    <property type="molecule type" value="Genomic_DNA"/>
</dbReference>
<organism evidence="5 6">
    <name type="scientific">Lamprobacter modestohalophilus</name>
    <dbReference type="NCBI Taxonomy" id="1064514"/>
    <lineage>
        <taxon>Bacteria</taxon>
        <taxon>Pseudomonadati</taxon>
        <taxon>Pseudomonadota</taxon>
        <taxon>Gammaproteobacteria</taxon>
        <taxon>Chromatiales</taxon>
        <taxon>Chromatiaceae</taxon>
        <taxon>Lamprobacter</taxon>
    </lineage>
</organism>
<name>A0A9X1B433_9GAMM</name>
<comment type="caution">
    <text evidence="5">The sequence shown here is derived from an EMBL/GenBank/DDBJ whole genome shotgun (WGS) entry which is preliminary data.</text>
</comment>
<dbReference type="AlphaFoldDB" id="A0A9X1B433"/>
<protein>
    <recommendedName>
        <fullName evidence="4">Type III secretion system flagellar brake protein YcgR PilZN domain-containing protein</fullName>
    </recommendedName>
</protein>
<dbReference type="Proteomes" id="UP001138768">
    <property type="component" value="Unassembled WGS sequence"/>
</dbReference>
<accession>A0A9X1B433</accession>
<dbReference type="InterPro" id="IPR012349">
    <property type="entry name" value="Split_barrel_FMN-bd"/>
</dbReference>
<evidence type="ECO:0000256" key="1">
    <source>
        <dbReference type="ARBA" id="ARBA00022636"/>
    </source>
</evidence>
<dbReference type="GO" id="GO:0000166">
    <property type="term" value="F:nucleotide binding"/>
    <property type="evidence" value="ECO:0007669"/>
    <property type="project" value="UniProtKB-KW"/>
</dbReference>
<reference evidence="5 6" key="1">
    <citation type="journal article" date="2020" name="Microorganisms">
        <title>Osmotic Adaptation and Compatible Solute Biosynthesis of Phototrophic Bacteria as Revealed from Genome Analyses.</title>
        <authorList>
            <person name="Imhoff J.F."/>
            <person name="Rahn T."/>
            <person name="Kunzel S."/>
            <person name="Keller A."/>
            <person name="Neulinger S.C."/>
        </authorList>
    </citation>
    <scope>NUCLEOTIDE SEQUENCE [LARGE SCALE GENOMIC DNA]</scope>
    <source>
        <strain evidence="5 6">DSM 25653</strain>
    </source>
</reference>
<dbReference type="Gene3D" id="2.30.110.10">
    <property type="entry name" value="Electron Transport, Fmn-binding Protein, Chain A"/>
    <property type="match status" value="1"/>
</dbReference>
<dbReference type="SUPFAM" id="SSF141371">
    <property type="entry name" value="PilZ domain-like"/>
    <property type="match status" value="1"/>
</dbReference>
<keyword evidence="1" id="KW-0973">c-di-GMP</keyword>
<dbReference type="RefSeq" id="WP_200243843.1">
    <property type="nucleotide sequence ID" value="NZ_NRRY01000016.1"/>
</dbReference>
<keyword evidence="2" id="KW-0547">Nucleotide-binding</keyword>
<gene>
    <name evidence="5" type="ORF">CKO42_11360</name>
</gene>
<evidence type="ECO:0000313" key="5">
    <source>
        <dbReference type="EMBL" id="MBK1619018.1"/>
    </source>
</evidence>
<sequence>MPKTLSPELFIPGTQVVVERRNGVNQRKAVARIVGAHPPRYLLLDEPLVGQQRLLEPDDKSCIIRFLQDGHAFGFRSQIILHSRDPFPMLIVSYPQDFQDVAVRDEARIGCGIPARLARSESECPPCEDRSASQEKLPAAPLSVTVLDLSTSGCQIAIPILDPEDDPDTGLSEHVRSIPAKQRADYAIARVQAMCPRNARLQMDLELPPPWPEHFEKVICQVQWAKTLQGYFLIGGRFVAHPPQFIETIGKLIEHQIKYFTQPF</sequence>
<feature type="domain" description="Type III secretion system flagellar brake protein YcgR PilZN" evidence="4">
    <location>
        <begin position="12"/>
        <end position="95"/>
    </location>
</feature>
<proteinExistence type="predicted"/>
<evidence type="ECO:0000259" key="4">
    <source>
        <dbReference type="Pfam" id="PF12945"/>
    </source>
</evidence>
<evidence type="ECO:0000256" key="3">
    <source>
        <dbReference type="ARBA" id="ARBA00023143"/>
    </source>
</evidence>
<dbReference type="Pfam" id="PF12945">
    <property type="entry name" value="PilZNR"/>
    <property type="match status" value="1"/>
</dbReference>
<keyword evidence="6" id="KW-1185">Reference proteome</keyword>
<evidence type="ECO:0000313" key="6">
    <source>
        <dbReference type="Proteomes" id="UP001138768"/>
    </source>
</evidence>
<dbReference type="InterPro" id="IPR009926">
    <property type="entry name" value="T3SS_YcgR_PilZN"/>
</dbReference>